<reference evidence="2" key="1">
    <citation type="submission" date="2020-02" db="EMBL/GenBank/DDBJ databases">
        <authorList>
            <person name="Meier V. D."/>
        </authorList>
    </citation>
    <scope>NUCLEOTIDE SEQUENCE</scope>
    <source>
        <strain evidence="2">AVDCRST_MAG30</strain>
    </source>
</reference>
<feature type="non-terminal residue" evidence="2">
    <location>
        <position position="1"/>
    </location>
</feature>
<organism evidence="2">
    <name type="scientific">uncultured Solirubrobacteraceae bacterium</name>
    <dbReference type="NCBI Taxonomy" id="1162706"/>
    <lineage>
        <taxon>Bacteria</taxon>
        <taxon>Bacillati</taxon>
        <taxon>Actinomycetota</taxon>
        <taxon>Thermoleophilia</taxon>
        <taxon>Solirubrobacterales</taxon>
        <taxon>Solirubrobacteraceae</taxon>
        <taxon>environmental samples</taxon>
    </lineage>
</organism>
<evidence type="ECO:0000256" key="1">
    <source>
        <dbReference type="SAM" id="MobiDB-lite"/>
    </source>
</evidence>
<feature type="compositionally biased region" description="Basic residues" evidence="1">
    <location>
        <begin position="53"/>
        <end position="63"/>
    </location>
</feature>
<proteinExistence type="predicted"/>
<sequence>GDPQGQDPRPAASAGQARPGRRGRAAAARPGRPRARLGPAVEVRPRPAGPHGPVRRRCGRRPRRAEGQDPRAL</sequence>
<feature type="non-terminal residue" evidence="2">
    <location>
        <position position="73"/>
    </location>
</feature>
<accession>A0A6J4RCG4</accession>
<gene>
    <name evidence="2" type="ORF">AVDCRST_MAG30-49</name>
</gene>
<feature type="compositionally biased region" description="Low complexity" evidence="1">
    <location>
        <begin position="8"/>
        <end position="18"/>
    </location>
</feature>
<evidence type="ECO:0000313" key="2">
    <source>
        <dbReference type="EMBL" id="CAA9470265.1"/>
    </source>
</evidence>
<dbReference type="EMBL" id="CADCVS010000010">
    <property type="protein sequence ID" value="CAA9470265.1"/>
    <property type="molecule type" value="Genomic_DNA"/>
</dbReference>
<feature type="compositionally biased region" description="Low complexity" evidence="1">
    <location>
        <begin position="25"/>
        <end position="40"/>
    </location>
</feature>
<feature type="region of interest" description="Disordered" evidence="1">
    <location>
        <begin position="1"/>
        <end position="73"/>
    </location>
</feature>
<name>A0A6J4RCG4_9ACTN</name>
<protein>
    <submittedName>
        <fullName evidence="2">Uncharacterized protein</fullName>
    </submittedName>
</protein>
<dbReference type="AlphaFoldDB" id="A0A6J4RCG4"/>
<feature type="compositionally biased region" description="Basic and acidic residues" evidence="1">
    <location>
        <begin position="64"/>
        <end position="73"/>
    </location>
</feature>